<dbReference type="RefSeq" id="WP_193688441.1">
    <property type="nucleotide sequence ID" value="NZ_CP062941.1"/>
</dbReference>
<dbReference type="Gene3D" id="3.40.50.2000">
    <property type="entry name" value="Glycogen Phosphorylase B"/>
    <property type="match status" value="2"/>
</dbReference>
<evidence type="ECO:0000313" key="1">
    <source>
        <dbReference type="EMBL" id="QOL51467.1"/>
    </source>
</evidence>
<keyword evidence="2" id="KW-1185">Reference proteome</keyword>
<dbReference type="SUPFAM" id="SSF53756">
    <property type="entry name" value="UDP-Glycosyltransferase/glycogen phosphorylase"/>
    <property type="match status" value="1"/>
</dbReference>
<protein>
    <submittedName>
        <fullName evidence="1">Glycosyltransferase family 4 protein</fullName>
    </submittedName>
</protein>
<reference evidence="1 2" key="1">
    <citation type="submission" date="2020-10" db="EMBL/GenBank/DDBJ databases">
        <title>Genome sequencing of Massilia sp. LPB0304.</title>
        <authorList>
            <person name="Kim J."/>
        </authorList>
    </citation>
    <scope>NUCLEOTIDE SEQUENCE [LARGE SCALE GENOMIC DNA]</scope>
    <source>
        <strain evidence="1 2">LPB0304</strain>
    </source>
</reference>
<gene>
    <name evidence="1" type="ORF">LPB04_09545</name>
</gene>
<dbReference type="AlphaFoldDB" id="A0A7L9U9A0"/>
<accession>A0A7L9U9A0</accession>
<proteinExistence type="predicted"/>
<dbReference type="PANTHER" id="PTHR12526">
    <property type="entry name" value="GLYCOSYLTRANSFERASE"/>
    <property type="match status" value="1"/>
</dbReference>
<organism evidence="1 2">
    <name type="scientific">Massilia litorea</name>
    <dbReference type="NCBI Taxonomy" id="2769491"/>
    <lineage>
        <taxon>Bacteria</taxon>
        <taxon>Pseudomonadati</taxon>
        <taxon>Pseudomonadota</taxon>
        <taxon>Betaproteobacteria</taxon>
        <taxon>Burkholderiales</taxon>
        <taxon>Oxalobacteraceae</taxon>
        <taxon>Telluria group</taxon>
        <taxon>Massilia</taxon>
    </lineage>
</organism>
<dbReference type="KEGG" id="mlir:LPB04_09545"/>
<evidence type="ECO:0000313" key="2">
    <source>
        <dbReference type="Proteomes" id="UP000593875"/>
    </source>
</evidence>
<name>A0A7L9U9A0_9BURK</name>
<dbReference type="PANTHER" id="PTHR12526:SF637">
    <property type="entry name" value="GLYCOSYLTRANSFERASE EPSF-RELATED"/>
    <property type="match status" value="1"/>
</dbReference>
<dbReference type="CDD" id="cd03801">
    <property type="entry name" value="GT4_PimA-like"/>
    <property type="match status" value="1"/>
</dbReference>
<keyword evidence="1" id="KW-0808">Transferase</keyword>
<dbReference type="Proteomes" id="UP000593875">
    <property type="component" value="Chromosome"/>
</dbReference>
<dbReference type="GO" id="GO:0016740">
    <property type="term" value="F:transferase activity"/>
    <property type="evidence" value="ECO:0007669"/>
    <property type="project" value="UniProtKB-KW"/>
</dbReference>
<dbReference type="Pfam" id="PF13692">
    <property type="entry name" value="Glyco_trans_1_4"/>
    <property type="match status" value="1"/>
</dbReference>
<sequence>MMYRHVTRIYRLIDRVVLRRGPIALERTVKGTAFRIAKFAFPNRIPSATAELYLARALAHRLERRNANGSVSGQVPQPLSGVRSVAGLSAKERIELEKAGVVVPPALPSWAASEMEEIAATLDPAFHPAGPITPHLQYYAMPLEHHYPGIVYARLRRQVTSRIDVVILVPWLKQGGADLGAIHFATALHDTFGKKVLVIGTEAADSPWASRLPEGVQFLDAGTEMAQLSADERRLVMVRLMLQLAPETIHLMNSYLGWQMVALHAKALRHTTRIYASLYCDDVSEGGQLVGYAQTFLMDCYESLDGVISDNGVVGAEWSRSMGMAPSLFHVVPFPVREPAQPLLPQLPAARTLLWAGRLDRQKRPDVLLAIAQAMPDWTFDVYGQTVVDQASPALAGLRKAPNVRLRGAFNDFYTVVRPDHLALVYTTQWDGMPNILLEAARAGLPIVAPAVGGIGEFIPGEWLVPECADVQAYVAQIRRLADDASHREERVRTLTQRVGDGHSWGEFAAAIGRVPGYLTTAAAQLAGDVQPGTDARVDAAA</sequence>
<dbReference type="EMBL" id="CP062941">
    <property type="protein sequence ID" value="QOL51467.1"/>
    <property type="molecule type" value="Genomic_DNA"/>
</dbReference>